<dbReference type="STRING" id="312017.W7X1M4"/>
<dbReference type="RefSeq" id="XP_012655945.1">
    <property type="nucleotide sequence ID" value="XM_012800491.1"/>
</dbReference>
<dbReference type="InParanoid" id="W7X1M4"/>
<evidence type="ECO:0000256" key="2">
    <source>
        <dbReference type="ARBA" id="ARBA00022741"/>
    </source>
</evidence>
<reference evidence="7" key="1">
    <citation type="journal article" date="2006" name="PLoS Biol.">
        <title>Macronuclear genome sequence of the ciliate Tetrahymena thermophila, a model eukaryote.</title>
        <authorList>
            <person name="Eisen J.A."/>
            <person name="Coyne R.S."/>
            <person name="Wu M."/>
            <person name="Wu D."/>
            <person name="Thiagarajan M."/>
            <person name="Wortman J.R."/>
            <person name="Badger J.H."/>
            <person name="Ren Q."/>
            <person name="Amedeo P."/>
            <person name="Jones K.M."/>
            <person name="Tallon L.J."/>
            <person name="Delcher A.L."/>
            <person name="Salzberg S.L."/>
            <person name="Silva J.C."/>
            <person name="Haas B.J."/>
            <person name="Majoros W.H."/>
            <person name="Farzad M."/>
            <person name="Carlton J.M."/>
            <person name="Smith R.K. Jr."/>
            <person name="Garg J."/>
            <person name="Pearlman R.E."/>
            <person name="Karrer K.M."/>
            <person name="Sun L."/>
            <person name="Manning G."/>
            <person name="Elde N.C."/>
            <person name="Turkewitz A.P."/>
            <person name="Asai D.J."/>
            <person name="Wilkes D.E."/>
            <person name="Wang Y."/>
            <person name="Cai H."/>
            <person name="Collins K."/>
            <person name="Stewart B.A."/>
            <person name="Lee S.R."/>
            <person name="Wilamowska K."/>
            <person name="Weinberg Z."/>
            <person name="Ruzzo W.L."/>
            <person name="Wloga D."/>
            <person name="Gaertig J."/>
            <person name="Frankel J."/>
            <person name="Tsao C.-C."/>
            <person name="Gorovsky M.A."/>
            <person name="Keeling P.J."/>
            <person name="Waller R.F."/>
            <person name="Patron N.J."/>
            <person name="Cherry J.M."/>
            <person name="Stover N.A."/>
            <person name="Krieger C.J."/>
            <person name="del Toro C."/>
            <person name="Ryder H.F."/>
            <person name="Williamson S.C."/>
            <person name="Barbeau R.A."/>
            <person name="Hamilton E.P."/>
            <person name="Orias E."/>
        </authorList>
    </citation>
    <scope>NUCLEOTIDE SEQUENCE [LARGE SCALE GENOMIC DNA]</scope>
    <source>
        <strain evidence="7">SB210</strain>
    </source>
</reference>
<dbReference type="AlphaFoldDB" id="W7X1M4"/>
<accession>W7X1M4</accession>
<dbReference type="Pfam" id="PF00069">
    <property type="entry name" value="Pkinase"/>
    <property type="match status" value="1"/>
</dbReference>
<dbReference type="PROSITE" id="PS50011">
    <property type="entry name" value="PROTEIN_KINASE_DOM"/>
    <property type="match status" value="1"/>
</dbReference>
<dbReference type="InterPro" id="IPR011009">
    <property type="entry name" value="Kinase-like_dom_sf"/>
</dbReference>
<dbReference type="InterPro" id="IPR051931">
    <property type="entry name" value="PAK3-like"/>
</dbReference>
<evidence type="ECO:0000256" key="1">
    <source>
        <dbReference type="ARBA" id="ARBA00008874"/>
    </source>
</evidence>
<dbReference type="OrthoDB" id="25592at2759"/>
<gene>
    <name evidence="6" type="ORF">TTHERM_001220319</name>
</gene>
<dbReference type="KEGG" id="tet:TTHERM_001220319"/>
<evidence type="ECO:0000259" key="5">
    <source>
        <dbReference type="PROSITE" id="PS50011"/>
    </source>
</evidence>
<keyword evidence="3" id="KW-0067">ATP-binding</keyword>
<name>W7X1M4_TETTS</name>
<dbReference type="InterPro" id="IPR000719">
    <property type="entry name" value="Prot_kinase_dom"/>
</dbReference>
<dbReference type="PANTHER" id="PTHR45832">
    <property type="entry name" value="SERINE/THREONINE-PROTEIN KINASE SAMKA-RELATED-RELATED"/>
    <property type="match status" value="1"/>
</dbReference>
<evidence type="ECO:0000313" key="6">
    <source>
        <dbReference type="EMBL" id="EWS71517.1"/>
    </source>
</evidence>
<keyword evidence="2" id="KW-0547">Nucleotide-binding</keyword>
<keyword evidence="7" id="KW-1185">Reference proteome</keyword>
<dbReference type="SUPFAM" id="SSF56112">
    <property type="entry name" value="Protein kinase-like (PK-like)"/>
    <property type="match status" value="1"/>
</dbReference>
<dbReference type="GO" id="GO:0005524">
    <property type="term" value="F:ATP binding"/>
    <property type="evidence" value="ECO:0007669"/>
    <property type="project" value="UniProtKB-KW"/>
</dbReference>
<proteinExistence type="inferred from homology"/>
<evidence type="ECO:0000313" key="7">
    <source>
        <dbReference type="Proteomes" id="UP000009168"/>
    </source>
</evidence>
<dbReference type="EMBL" id="GG662367">
    <property type="protein sequence ID" value="EWS71517.1"/>
    <property type="molecule type" value="Genomic_DNA"/>
</dbReference>
<protein>
    <submittedName>
        <fullName evidence="6">Protein kinase</fullName>
    </submittedName>
</protein>
<keyword evidence="6" id="KW-0808">Transferase</keyword>
<dbReference type="Proteomes" id="UP000009168">
    <property type="component" value="Unassembled WGS sequence"/>
</dbReference>
<feature type="domain" description="Protein kinase" evidence="5">
    <location>
        <begin position="149"/>
        <end position="398"/>
    </location>
</feature>
<organism evidence="6 7">
    <name type="scientific">Tetrahymena thermophila (strain SB210)</name>
    <dbReference type="NCBI Taxonomy" id="312017"/>
    <lineage>
        <taxon>Eukaryota</taxon>
        <taxon>Sar</taxon>
        <taxon>Alveolata</taxon>
        <taxon>Ciliophora</taxon>
        <taxon>Intramacronucleata</taxon>
        <taxon>Oligohymenophorea</taxon>
        <taxon>Hymenostomatida</taxon>
        <taxon>Tetrahymenina</taxon>
        <taxon>Tetrahymenidae</taxon>
        <taxon>Tetrahymena</taxon>
    </lineage>
</organism>
<keyword evidence="6" id="KW-0418">Kinase</keyword>
<dbReference type="PANTHER" id="PTHR45832:SF22">
    <property type="entry name" value="SERINE_THREONINE-PROTEIN KINASE SAMKA-RELATED"/>
    <property type="match status" value="1"/>
</dbReference>
<feature type="region of interest" description="Disordered" evidence="4">
    <location>
        <begin position="457"/>
        <end position="486"/>
    </location>
</feature>
<dbReference type="GeneID" id="24441948"/>
<evidence type="ECO:0000256" key="3">
    <source>
        <dbReference type="ARBA" id="ARBA00022840"/>
    </source>
</evidence>
<sequence length="740" mass="83810">MGSQSSCCTQTNIQQVYINEINLSDHNQMMIRESTMKFDNQDEISDNVTLITEKKTTKLIQQFNISVGPHIDEQAYEQKTSTKQFYTMQESLKEIEKLGPQYGYTKSDTTLSQGDYDMGSKYTTGGKYTYNDLSSNYSAAIQLNDPAYIRKGDLLDPNGSTCSALHQHTGHLYAVKTYKKDQYDGFIRDQITEQKWIDASQKCSNLCRCYCIYQQENGLDVVYEHISGESIQKIIQSFNTFQEKLITIFARQIFKGIDFLHSYGLVHGNLKASNILIDNDAIIKITDLNIFKKSIQVMDYLKSTSSAPETLLYNELTTKSDIWSAGIVILEMMAGNPWVLKTGDLMTRDQVIKALKENKKFQIPIKIKKDFQDFLNSILQIDPAKRLSAAELLKHKFLKDAEQEERSLQLQVSMKDKTIYSQTSQLSRKGGRANSKLYEISGNSTNNTQYHELKSFKSQKSDGATNKGKYMNSKFLPSPSSTSIRDLNPDEISKRLDPHSPMEKYQLLANKSLKTPTNLPKKLTNEPLARGATTGSKVSYIKMLSVDDNQSFVDDKSFSNSQIFNFIQPNPQAAIIIANSVLEDGEKGDEQIQDNLQFIELKMKQILEISDYPNSEMVSMPPSPNAHQDNRENNFSFIKIPTNQLNTQHNNVNMNAYNNSSSLNNNFNNNGNGSSGIQNNYNTNSFSMSQQYNSNLQNNLQIKTQSTIQNSLKLKVNDQPIEGDYYSVSAPSSQPIIKIN</sequence>
<dbReference type="GO" id="GO:0004672">
    <property type="term" value="F:protein kinase activity"/>
    <property type="evidence" value="ECO:0007669"/>
    <property type="project" value="InterPro"/>
</dbReference>
<comment type="similarity">
    <text evidence="1">Belongs to the protein kinase superfamily. STE Ser/Thr protein kinase family. STE20 subfamily.</text>
</comment>
<evidence type="ECO:0000256" key="4">
    <source>
        <dbReference type="SAM" id="MobiDB-lite"/>
    </source>
</evidence>
<dbReference type="Gene3D" id="1.10.510.10">
    <property type="entry name" value="Transferase(Phosphotransferase) domain 1"/>
    <property type="match status" value="1"/>
</dbReference>